<feature type="region of interest" description="Disordered" evidence="1">
    <location>
        <begin position="338"/>
        <end position="363"/>
    </location>
</feature>
<feature type="transmembrane region" description="Helical" evidence="2">
    <location>
        <begin position="84"/>
        <end position="104"/>
    </location>
</feature>
<feature type="compositionally biased region" description="Polar residues" evidence="1">
    <location>
        <begin position="192"/>
        <end position="203"/>
    </location>
</feature>
<feature type="compositionally biased region" description="Low complexity" evidence="1">
    <location>
        <begin position="449"/>
        <end position="479"/>
    </location>
</feature>
<feature type="compositionally biased region" description="Basic and acidic residues" evidence="1">
    <location>
        <begin position="626"/>
        <end position="636"/>
    </location>
</feature>
<dbReference type="OrthoDB" id="549362at2759"/>
<feature type="region of interest" description="Disordered" evidence="1">
    <location>
        <begin position="531"/>
        <end position="551"/>
    </location>
</feature>
<name>A0A835W3T0_CHLIN</name>
<keyword evidence="2" id="KW-0812">Transmembrane</keyword>
<feature type="region of interest" description="Disordered" evidence="1">
    <location>
        <begin position="444"/>
        <end position="509"/>
    </location>
</feature>
<feature type="compositionally biased region" description="Low complexity" evidence="1">
    <location>
        <begin position="672"/>
        <end position="688"/>
    </location>
</feature>
<evidence type="ECO:0000256" key="2">
    <source>
        <dbReference type="SAM" id="Phobius"/>
    </source>
</evidence>
<gene>
    <name evidence="3" type="ORF">HXX76_006539</name>
</gene>
<feature type="compositionally biased region" description="Low complexity" evidence="1">
    <location>
        <begin position="162"/>
        <end position="186"/>
    </location>
</feature>
<dbReference type="EMBL" id="JAEHOC010000013">
    <property type="protein sequence ID" value="KAG2436228.1"/>
    <property type="molecule type" value="Genomic_DNA"/>
</dbReference>
<dbReference type="AlphaFoldDB" id="A0A835W3T0"/>
<feature type="compositionally biased region" description="Polar residues" evidence="1">
    <location>
        <begin position="531"/>
        <end position="546"/>
    </location>
</feature>
<evidence type="ECO:0000256" key="1">
    <source>
        <dbReference type="SAM" id="MobiDB-lite"/>
    </source>
</evidence>
<proteinExistence type="predicted"/>
<dbReference type="Proteomes" id="UP000650467">
    <property type="component" value="Unassembled WGS sequence"/>
</dbReference>
<evidence type="ECO:0000313" key="3">
    <source>
        <dbReference type="EMBL" id="KAG2436228.1"/>
    </source>
</evidence>
<feature type="compositionally biased region" description="Low complexity" evidence="1">
    <location>
        <begin position="641"/>
        <end position="664"/>
    </location>
</feature>
<organism evidence="3 4">
    <name type="scientific">Chlamydomonas incerta</name>
    <dbReference type="NCBI Taxonomy" id="51695"/>
    <lineage>
        <taxon>Eukaryota</taxon>
        <taxon>Viridiplantae</taxon>
        <taxon>Chlorophyta</taxon>
        <taxon>core chlorophytes</taxon>
        <taxon>Chlorophyceae</taxon>
        <taxon>CS clade</taxon>
        <taxon>Chlamydomonadales</taxon>
        <taxon>Chlamydomonadaceae</taxon>
        <taxon>Chlamydomonas</taxon>
    </lineage>
</organism>
<keyword evidence="4" id="KW-1185">Reference proteome</keyword>
<reference evidence="3" key="1">
    <citation type="journal article" date="2020" name="bioRxiv">
        <title>Comparative genomics of Chlamydomonas.</title>
        <authorList>
            <person name="Craig R.J."/>
            <person name="Hasan A.R."/>
            <person name="Ness R.W."/>
            <person name="Keightley P.D."/>
        </authorList>
    </citation>
    <scope>NUCLEOTIDE SEQUENCE</scope>
    <source>
        <strain evidence="3">SAG 7.73</strain>
    </source>
</reference>
<evidence type="ECO:0000313" key="4">
    <source>
        <dbReference type="Proteomes" id="UP000650467"/>
    </source>
</evidence>
<keyword evidence="2" id="KW-0472">Membrane</keyword>
<protein>
    <submittedName>
        <fullName evidence="3">Uncharacterized protein</fullName>
    </submittedName>
</protein>
<sequence length="688" mass="65014">MRAADVQADTSQGFRIVWINTLTLCEKFIDDACIQQQGLEGCYLTSIETLLAQRAQAQQTTDAASGGSGDGGSSGLSSSAQTGLIVGCVVGGVLLAAGVALYLWQRQRRADGEAVVAGHVQAAYASKDGADASDDLESGIRPGGTGDTTRDMRSASLHHAASDGAANASAGAAAPASGGVSTAGGAPKTRRGSSTDAGTINSSCPITITDCTTRGSGGLRGSAPVSAEVPGSAGAALGLGGSTSGEVAAAIAAAGIRSGDWRAAVAAVAAKAGQQQHLAQVGPLGDSMGSVGSGMLVLGGTSSSRVAAVGGGGSGGLSGGSGVGRGAGAVANTANASTNPLFSLPETEQGAGSGDAAGTPTAGTPTAAAAAAAAAAVEAGTQGAASGPAAAGAGLEHTGVVLISTTAAAAAAAVSPRARSTGGPVGGSLQSGSFKLLTRLRSLIHRGGSRTPTTLGGTTTSGSGAAAAASPTSPQAARAHSATQPGGQAGGGGRAGRDPLRARAPSGTIRTASAGVHVLAGMLKGLRLGHGTTSDGASTGADSTPTAVGLGTHGARTAAAGAGGPASGAVARDALRPPTRLSLQVSLASGDAHALAAARGSNVSAASGVTGRPSLSDMQRDLERMEGELHREENKRSKPKGAPARSRSGRASLGSKPPAAAGAAAGAGAGGRAAAAGAGSPAASVPPP</sequence>
<feature type="compositionally biased region" description="Low complexity" evidence="1">
    <location>
        <begin position="354"/>
        <end position="363"/>
    </location>
</feature>
<feature type="region of interest" description="Disordered" evidence="1">
    <location>
        <begin position="130"/>
        <end position="203"/>
    </location>
</feature>
<accession>A0A835W3T0</accession>
<keyword evidence="2" id="KW-1133">Transmembrane helix</keyword>
<feature type="region of interest" description="Disordered" evidence="1">
    <location>
        <begin position="626"/>
        <end position="688"/>
    </location>
</feature>
<comment type="caution">
    <text evidence="3">The sequence shown here is derived from an EMBL/GenBank/DDBJ whole genome shotgun (WGS) entry which is preliminary data.</text>
</comment>